<evidence type="ECO:0000259" key="3">
    <source>
        <dbReference type="Pfam" id="PF24837"/>
    </source>
</evidence>
<protein>
    <recommendedName>
        <fullName evidence="3">AMIN-like domain-containing protein</fullName>
    </recommendedName>
</protein>
<dbReference type="EMBL" id="AZYO01000073">
    <property type="protein sequence ID" value="KOS54279.1"/>
    <property type="molecule type" value="Genomic_DNA"/>
</dbReference>
<organism evidence="4 5">
    <name type="scientific">Rhodococcus rhodochrous KG-21</name>
    <dbReference type="NCBI Taxonomy" id="1441923"/>
    <lineage>
        <taxon>Bacteria</taxon>
        <taxon>Bacillati</taxon>
        <taxon>Actinomycetota</taxon>
        <taxon>Actinomycetes</taxon>
        <taxon>Mycobacteriales</taxon>
        <taxon>Nocardiaceae</taxon>
        <taxon>Rhodococcus</taxon>
    </lineage>
</organism>
<dbReference type="Pfam" id="PF24837">
    <property type="entry name" value="AMIN-like"/>
    <property type="match status" value="1"/>
</dbReference>
<feature type="signal peptide" evidence="2">
    <location>
        <begin position="1"/>
        <end position="21"/>
    </location>
</feature>
<feature type="compositionally biased region" description="Low complexity" evidence="1">
    <location>
        <begin position="19"/>
        <end position="51"/>
    </location>
</feature>
<sequence length="202" mass="20204">MKHARIAVVALALVLAGCSDSDSPAPSASASTATSSVPSGSSSGSSGSSDSPGDEPAPTDASDKTSPASADAKLTVTDIRTGRHENFDRVVYEMGGTGTPGWRVGYVDRAVQDGSGNDVTVAGGAILQVLIDGSAYPFDSGVEPYSGPDPVLAQPGGSVVEVTGSGVFEGVTQSFVGVAEPNTPFGVYALTNPTRLVVDVAR</sequence>
<dbReference type="AlphaFoldDB" id="A0A0M8PKX5"/>
<feature type="chain" id="PRO_5039077826" description="AMIN-like domain-containing protein" evidence="2">
    <location>
        <begin position="22"/>
        <end position="202"/>
    </location>
</feature>
<accession>A0A0M8PKX5</accession>
<comment type="caution">
    <text evidence="4">The sequence shown here is derived from an EMBL/GenBank/DDBJ whole genome shotgun (WGS) entry which is preliminary data.</text>
</comment>
<dbReference type="InterPro" id="IPR056303">
    <property type="entry name" value="AMIN-like"/>
</dbReference>
<dbReference type="Proteomes" id="UP000037712">
    <property type="component" value="Unassembled WGS sequence"/>
</dbReference>
<dbReference type="RefSeq" id="WP_054374381.1">
    <property type="nucleotide sequence ID" value="NZ_AZYO01000073.1"/>
</dbReference>
<evidence type="ECO:0000256" key="2">
    <source>
        <dbReference type="SAM" id="SignalP"/>
    </source>
</evidence>
<keyword evidence="2" id="KW-0732">Signal</keyword>
<evidence type="ECO:0000313" key="4">
    <source>
        <dbReference type="EMBL" id="KOS54279.1"/>
    </source>
</evidence>
<feature type="domain" description="AMIN-like" evidence="3">
    <location>
        <begin position="75"/>
        <end position="201"/>
    </location>
</feature>
<evidence type="ECO:0000256" key="1">
    <source>
        <dbReference type="SAM" id="MobiDB-lite"/>
    </source>
</evidence>
<dbReference type="PATRIC" id="fig|1441923.3.peg.4570"/>
<name>A0A0M8PKX5_RHORH</name>
<reference evidence="4 5" key="1">
    <citation type="journal article" date="2015" name="Genome Announc.">
        <title>Draft Genome Sequence of Rhodococcus rhodochrous Strain KG-21, a Soil Isolate from Oil Fields of Krishna-Godavari Basin, India.</title>
        <authorList>
            <person name="Dawar C."/>
            <person name="Aggarwal R.K."/>
        </authorList>
    </citation>
    <scope>NUCLEOTIDE SEQUENCE [LARGE SCALE GENOMIC DNA]</scope>
    <source>
        <strain evidence="4 5">KG-21</strain>
    </source>
</reference>
<reference evidence="5" key="2">
    <citation type="submission" date="2015-01" db="EMBL/GenBank/DDBJ databases">
        <title>Draft genome sequence of potential hydrocarbon metabolising strain of Rhodococcus rhodochrous.</title>
        <authorList>
            <person name="Aggarwal R.K."/>
            <person name="Dawar C."/>
        </authorList>
    </citation>
    <scope>NUCLEOTIDE SEQUENCE [LARGE SCALE GENOMIC DNA]</scope>
    <source>
        <strain evidence="5">KG-21</strain>
    </source>
</reference>
<dbReference type="PROSITE" id="PS51257">
    <property type="entry name" value="PROKAR_LIPOPROTEIN"/>
    <property type="match status" value="1"/>
</dbReference>
<evidence type="ECO:0000313" key="5">
    <source>
        <dbReference type="Proteomes" id="UP000037712"/>
    </source>
</evidence>
<feature type="region of interest" description="Disordered" evidence="1">
    <location>
        <begin position="19"/>
        <end position="77"/>
    </location>
</feature>
<gene>
    <name evidence="4" type="ORF">Z051_20990</name>
</gene>
<proteinExistence type="predicted"/>